<comment type="subunit">
    <text evidence="11">Forms a cyclic heterotetrameric complex composed of two molecules of XerC and two molecules of XerD.</text>
</comment>
<comment type="similarity">
    <text evidence="2 11">Belongs to the 'phage' integrase family. XerD subfamily.</text>
</comment>
<reference evidence="15 16" key="1">
    <citation type="submission" date="2016-10" db="EMBL/GenBank/DDBJ databases">
        <authorList>
            <person name="de Groot N.N."/>
        </authorList>
    </citation>
    <scope>NUCLEOTIDE SEQUENCE [LARGE SCALE GENOMIC DNA]</scope>
    <source>
        <strain evidence="15 16">ASO4-2</strain>
    </source>
</reference>
<evidence type="ECO:0000313" key="16">
    <source>
        <dbReference type="Proteomes" id="UP000198771"/>
    </source>
</evidence>
<gene>
    <name evidence="11" type="primary">xerD</name>
    <name evidence="15" type="ORF">SAMN05660653_01549</name>
</gene>
<dbReference type="GO" id="GO:0051301">
    <property type="term" value="P:cell division"/>
    <property type="evidence" value="ECO:0007669"/>
    <property type="project" value="UniProtKB-KW"/>
</dbReference>
<dbReference type="InterPro" id="IPR023009">
    <property type="entry name" value="Tyrosine_recombinase_XerC/XerD"/>
</dbReference>
<evidence type="ECO:0000256" key="8">
    <source>
        <dbReference type="ARBA" id="ARBA00023125"/>
    </source>
</evidence>
<feature type="active site" evidence="11">
    <location>
        <position position="249"/>
    </location>
</feature>
<dbReference type="NCBIfam" id="NF001399">
    <property type="entry name" value="PRK00283.1"/>
    <property type="match status" value="1"/>
</dbReference>
<dbReference type="PROSITE" id="PS51900">
    <property type="entry name" value="CB"/>
    <property type="match status" value="1"/>
</dbReference>
<dbReference type="HAMAP" id="MF_01807">
    <property type="entry name" value="Recomb_XerD"/>
    <property type="match status" value="1"/>
</dbReference>
<dbReference type="PANTHER" id="PTHR30349">
    <property type="entry name" value="PHAGE INTEGRASE-RELATED"/>
    <property type="match status" value="1"/>
</dbReference>
<keyword evidence="5 11" id="KW-0132">Cell division</keyword>
<keyword evidence="4 11" id="KW-0963">Cytoplasm</keyword>
<dbReference type="Gene3D" id="1.10.150.130">
    <property type="match status" value="1"/>
</dbReference>
<evidence type="ECO:0000256" key="12">
    <source>
        <dbReference type="SAM" id="MobiDB-lite"/>
    </source>
</evidence>
<accession>A0A1G6CIB2</accession>
<dbReference type="InterPro" id="IPR002104">
    <property type="entry name" value="Integrase_catalytic"/>
</dbReference>
<feature type="domain" description="Tyr recombinase" evidence="13">
    <location>
        <begin position="113"/>
        <end position="294"/>
    </location>
</feature>
<dbReference type="InterPro" id="IPR050090">
    <property type="entry name" value="Tyrosine_recombinase_XerCD"/>
</dbReference>
<evidence type="ECO:0000256" key="10">
    <source>
        <dbReference type="ARBA" id="ARBA00023306"/>
    </source>
</evidence>
<comment type="subcellular location">
    <subcellularLocation>
        <location evidence="1 11">Cytoplasm</location>
    </subcellularLocation>
</comment>
<name>A0A1G6CIB2_9BACT</name>
<dbReference type="NCBIfam" id="TIGR02225">
    <property type="entry name" value="recomb_XerD"/>
    <property type="match status" value="1"/>
</dbReference>
<dbReference type="GO" id="GO:0009037">
    <property type="term" value="F:tyrosine-based site-specific recombinase activity"/>
    <property type="evidence" value="ECO:0007669"/>
    <property type="project" value="UniProtKB-UniRule"/>
</dbReference>
<evidence type="ECO:0000256" key="9">
    <source>
        <dbReference type="ARBA" id="ARBA00023172"/>
    </source>
</evidence>
<keyword evidence="10 11" id="KW-0131">Cell cycle</keyword>
<dbReference type="SUPFAM" id="SSF56349">
    <property type="entry name" value="DNA breaking-rejoining enzymes"/>
    <property type="match status" value="1"/>
</dbReference>
<evidence type="ECO:0000256" key="5">
    <source>
        <dbReference type="ARBA" id="ARBA00022618"/>
    </source>
</evidence>
<evidence type="ECO:0000256" key="2">
    <source>
        <dbReference type="ARBA" id="ARBA00010450"/>
    </source>
</evidence>
<dbReference type="GO" id="GO:0003677">
    <property type="term" value="F:DNA binding"/>
    <property type="evidence" value="ECO:0007669"/>
    <property type="project" value="UniProtKB-UniRule"/>
</dbReference>
<keyword evidence="7 11" id="KW-0229">DNA integration</keyword>
<dbReference type="Gene3D" id="1.10.443.10">
    <property type="entry name" value="Intergrase catalytic core"/>
    <property type="match status" value="1"/>
</dbReference>
<dbReference type="InterPro" id="IPR010998">
    <property type="entry name" value="Integrase_recombinase_N"/>
</dbReference>
<dbReference type="Proteomes" id="UP000198771">
    <property type="component" value="Unassembled WGS sequence"/>
</dbReference>
<dbReference type="InterPro" id="IPR004107">
    <property type="entry name" value="Integrase_SAM-like_N"/>
</dbReference>
<evidence type="ECO:0000259" key="13">
    <source>
        <dbReference type="PROSITE" id="PS51898"/>
    </source>
</evidence>
<dbReference type="HAMAP" id="MF_01808">
    <property type="entry name" value="Recomb_XerC_XerD"/>
    <property type="match status" value="1"/>
</dbReference>
<keyword evidence="8 11" id="KW-0238">DNA-binding</keyword>
<organism evidence="15 16">
    <name type="scientific">Desulfonatronum thiosulfatophilum</name>
    <dbReference type="NCBI Taxonomy" id="617002"/>
    <lineage>
        <taxon>Bacteria</taxon>
        <taxon>Pseudomonadati</taxon>
        <taxon>Thermodesulfobacteriota</taxon>
        <taxon>Desulfovibrionia</taxon>
        <taxon>Desulfovibrionales</taxon>
        <taxon>Desulfonatronaceae</taxon>
        <taxon>Desulfonatronum</taxon>
    </lineage>
</organism>
<feature type="active site" evidence="11">
    <location>
        <position position="246"/>
    </location>
</feature>
<feature type="region of interest" description="Disordered" evidence="12">
    <location>
        <begin position="288"/>
        <end position="316"/>
    </location>
</feature>
<dbReference type="AlphaFoldDB" id="A0A1G6CIB2"/>
<dbReference type="GO" id="GO:0007059">
    <property type="term" value="P:chromosome segregation"/>
    <property type="evidence" value="ECO:0007669"/>
    <property type="project" value="UniProtKB-UniRule"/>
</dbReference>
<dbReference type="Pfam" id="PF00589">
    <property type="entry name" value="Phage_integrase"/>
    <property type="match status" value="1"/>
</dbReference>
<dbReference type="GO" id="GO:0005737">
    <property type="term" value="C:cytoplasm"/>
    <property type="evidence" value="ECO:0007669"/>
    <property type="project" value="UniProtKB-SubCell"/>
</dbReference>
<keyword evidence="9 11" id="KW-0233">DNA recombination</keyword>
<evidence type="ECO:0000256" key="1">
    <source>
        <dbReference type="ARBA" id="ARBA00004496"/>
    </source>
</evidence>
<feature type="active site" description="O-(3'-phospho-DNA)-tyrosine intermediate" evidence="11">
    <location>
        <position position="281"/>
    </location>
</feature>
<dbReference type="CDD" id="cd00798">
    <property type="entry name" value="INT_XerDC_C"/>
    <property type="match status" value="1"/>
</dbReference>
<feature type="compositionally biased region" description="Basic residues" evidence="12">
    <location>
        <begin position="290"/>
        <end position="299"/>
    </location>
</feature>
<protein>
    <recommendedName>
        <fullName evidence="3 11">Tyrosine recombinase XerD</fullName>
    </recommendedName>
</protein>
<proteinExistence type="inferred from homology"/>
<dbReference type="EMBL" id="FMXO01000008">
    <property type="protein sequence ID" value="SDB32630.1"/>
    <property type="molecule type" value="Genomic_DNA"/>
</dbReference>
<evidence type="ECO:0000313" key="15">
    <source>
        <dbReference type="EMBL" id="SDB32630.1"/>
    </source>
</evidence>
<dbReference type="PROSITE" id="PS51898">
    <property type="entry name" value="TYR_RECOMBINASE"/>
    <property type="match status" value="1"/>
</dbReference>
<evidence type="ECO:0000256" key="6">
    <source>
        <dbReference type="ARBA" id="ARBA00022829"/>
    </source>
</evidence>
<evidence type="ECO:0000256" key="4">
    <source>
        <dbReference type="ARBA" id="ARBA00022490"/>
    </source>
</evidence>
<keyword evidence="6 11" id="KW-0159">Chromosome partition</keyword>
<keyword evidence="16" id="KW-1185">Reference proteome</keyword>
<dbReference type="InterPro" id="IPR044068">
    <property type="entry name" value="CB"/>
</dbReference>
<dbReference type="NCBIfam" id="NF040815">
    <property type="entry name" value="recomb_XerA_Arch"/>
    <property type="match status" value="1"/>
</dbReference>
<dbReference type="PANTHER" id="PTHR30349:SF81">
    <property type="entry name" value="TYROSINE RECOMBINASE XERC"/>
    <property type="match status" value="1"/>
</dbReference>
<dbReference type="Pfam" id="PF02899">
    <property type="entry name" value="Phage_int_SAM_1"/>
    <property type="match status" value="1"/>
</dbReference>
<dbReference type="InterPro" id="IPR011932">
    <property type="entry name" value="Recomb_XerD"/>
</dbReference>
<evidence type="ECO:0000256" key="3">
    <source>
        <dbReference type="ARBA" id="ARBA00015810"/>
    </source>
</evidence>
<dbReference type="RefSeq" id="WP_244148685.1">
    <property type="nucleotide sequence ID" value="NZ_FMXO01000008.1"/>
</dbReference>
<feature type="active site" evidence="11">
    <location>
        <position position="177"/>
    </location>
</feature>
<dbReference type="GO" id="GO:0006313">
    <property type="term" value="P:DNA transposition"/>
    <property type="evidence" value="ECO:0007669"/>
    <property type="project" value="UniProtKB-UniRule"/>
</dbReference>
<sequence>MSRPDAFALHPWMDRFLEYILVEKGLAENSVAAYTMDLESLQRFLIRENIALEEFSSQSALLYLLHLRQSGLQNRSLARHLATLRGLFAFLVRERLMHDNPLEKLENPKLPRHLPDVLNREEVTELLARPNVHDKLGFRDRTMLELLYASGLRVSELITLRPLDVDLQTGLLRVFGKGRKERVTPMHDTARNLLEIYIQSWRPAFLPKSDFLFLNRSGKGLTRQGVWKLIKTYARKAGIRQPISPHTLRHSFATHLLEGGADLRTVQILLGHADILATEIYTHVQSSRLKSQHFQHHPRGGQESANADEPPEKDHS</sequence>
<feature type="domain" description="Core-binding (CB)" evidence="14">
    <location>
        <begin position="7"/>
        <end position="92"/>
    </location>
</feature>
<dbReference type="InterPro" id="IPR011010">
    <property type="entry name" value="DNA_brk_join_enz"/>
</dbReference>
<comment type="function">
    <text evidence="11">Site-specific tyrosine recombinase, which acts by catalyzing the cutting and rejoining of the recombining DNA molecules. The XerC-XerD complex is essential to convert dimers of the bacterial chromosome into monomers to permit their segregation at cell division. It also contributes to the segregational stability of plasmids.</text>
</comment>
<evidence type="ECO:0000256" key="7">
    <source>
        <dbReference type="ARBA" id="ARBA00022908"/>
    </source>
</evidence>
<feature type="active site" evidence="11">
    <location>
        <position position="153"/>
    </location>
</feature>
<evidence type="ECO:0000256" key="11">
    <source>
        <dbReference type="HAMAP-Rule" id="MF_01807"/>
    </source>
</evidence>
<evidence type="ECO:0000259" key="14">
    <source>
        <dbReference type="PROSITE" id="PS51900"/>
    </source>
</evidence>
<dbReference type="InterPro" id="IPR013762">
    <property type="entry name" value="Integrase-like_cat_sf"/>
</dbReference>
<feature type="active site" evidence="11">
    <location>
        <position position="272"/>
    </location>
</feature>
<dbReference type="STRING" id="617002.SAMN05660653_01549"/>